<dbReference type="AlphaFoldDB" id="A0A8H4AHZ8"/>
<dbReference type="GO" id="GO:0008270">
    <property type="term" value="F:zinc ion binding"/>
    <property type="evidence" value="ECO:0007669"/>
    <property type="project" value="InterPro"/>
</dbReference>
<dbReference type="InterPro" id="IPR001138">
    <property type="entry name" value="Zn2Cys6_DnaBD"/>
</dbReference>
<comment type="caution">
    <text evidence="3">The sequence shown here is derived from an EMBL/GenBank/DDBJ whole genome shotgun (WGS) entry which is preliminary data.</text>
</comment>
<sequence length="200" mass="22624">MNVKKKRNPRSCDSCRKDKRGCSGGENGVRSCERCSYKRLDCSYTGEFIPLRGHCEDHLEFENTNRDITNSQNFLDELPSNCNILNSPTGLVDFEYYGFGDLANNPDSISQIKIPQDIEHMNNAGLIKECLNQGSKIVHHLTYLVLLEHRYPQSLTSPTLNEHLKSLLTTLQSQSIQLEGLFDEQTDNLEPSSLDQLSGE</sequence>
<evidence type="ECO:0000313" key="3">
    <source>
        <dbReference type="EMBL" id="KAF0497512.1"/>
    </source>
</evidence>
<feature type="region of interest" description="Disordered" evidence="1">
    <location>
        <begin position="1"/>
        <end position="28"/>
    </location>
</feature>
<dbReference type="GO" id="GO:0000981">
    <property type="term" value="F:DNA-binding transcription factor activity, RNA polymerase II-specific"/>
    <property type="evidence" value="ECO:0007669"/>
    <property type="project" value="InterPro"/>
</dbReference>
<proteinExistence type="predicted"/>
<protein>
    <recommendedName>
        <fullName evidence="2">Zn(2)-C6 fungal-type domain-containing protein</fullName>
    </recommendedName>
</protein>
<dbReference type="InterPro" id="IPR036864">
    <property type="entry name" value="Zn2-C6_fun-type_DNA-bd_sf"/>
</dbReference>
<dbReference type="PROSITE" id="PS00463">
    <property type="entry name" value="ZN2_CY6_FUNGAL_1"/>
    <property type="match status" value="1"/>
</dbReference>
<accession>A0A8H4AHZ8</accession>
<evidence type="ECO:0000256" key="1">
    <source>
        <dbReference type="SAM" id="MobiDB-lite"/>
    </source>
</evidence>
<name>A0A8H4AHZ8_GIGMA</name>
<keyword evidence="4" id="KW-1185">Reference proteome</keyword>
<gene>
    <name evidence="3" type="ORF">F8M41_020690</name>
</gene>
<evidence type="ECO:0000313" key="4">
    <source>
        <dbReference type="Proteomes" id="UP000439903"/>
    </source>
</evidence>
<feature type="domain" description="Zn(2)-C6 fungal-type" evidence="2">
    <location>
        <begin position="11"/>
        <end position="44"/>
    </location>
</feature>
<dbReference type="SUPFAM" id="SSF57701">
    <property type="entry name" value="Zn2/Cys6 DNA-binding domain"/>
    <property type="match status" value="1"/>
</dbReference>
<dbReference type="Proteomes" id="UP000439903">
    <property type="component" value="Unassembled WGS sequence"/>
</dbReference>
<dbReference type="EMBL" id="WTPW01000578">
    <property type="protein sequence ID" value="KAF0497512.1"/>
    <property type="molecule type" value="Genomic_DNA"/>
</dbReference>
<dbReference type="SMART" id="SM00066">
    <property type="entry name" value="GAL4"/>
    <property type="match status" value="1"/>
</dbReference>
<evidence type="ECO:0000259" key="2">
    <source>
        <dbReference type="PROSITE" id="PS50048"/>
    </source>
</evidence>
<dbReference type="CDD" id="cd00067">
    <property type="entry name" value="GAL4"/>
    <property type="match status" value="1"/>
</dbReference>
<dbReference type="OrthoDB" id="2420047at2759"/>
<dbReference type="PROSITE" id="PS50048">
    <property type="entry name" value="ZN2_CY6_FUNGAL_2"/>
    <property type="match status" value="1"/>
</dbReference>
<reference evidence="3 4" key="1">
    <citation type="journal article" date="2019" name="Environ. Microbiol.">
        <title>At the nexus of three kingdoms: the genome of the mycorrhizal fungus Gigaspora margarita provides insights into plant, endobacterial and fungal interactions.</title>
        <authorList>
            <person name="Venice F."/>
            <person name="Ghignone S."/>
            <person name="Salvioli di Fossalunga A."/>
            <person name="Amselem J."/>
            <person name="Novero M."/>
            <person name="Xianan X."/>
            <person name="Sedzielewska Toro K."/>
            <person name="Morin E."/>
            <person name="Lipzen A."/>
            <person name="Grigoriev I.V."/>
            <person name="Henrissat B."/>
            <person name="Martin F.M."/>
            <person name="Bonfante P."/>
        </authorList>
    </citation>
    <scope>NUCLEOTIDE SEQUENCE [LARGE SCALE GENOMIC DNA]</scope>
    <source>
        <strain evidence="3 4">BEG34</strain>
    </source>
</reference>
<dbReference type="Gene3D" id="4.10.240.10">
    <property type="entry name" value="Zn(2)-C6 fungal-type DNA-binding domain"/>
    <property type="match status" value="1"/>
</dbReference>
<organism evidence="3 4">
    <name type="scientific">Gigaspora margarita</name>
    <dbReference type="NCBI Taxonomy" id="4874"/>
    <lineage>
        <taxon>Eukaryota</taxon>
        <taxon>Fungi</taxon>
        <taxon>Fungi incertae sedis</taxon>
        <taxon>Mucoromycota</taxon>
        <taxon>Glomeromycotina</taxon>
        <taxon>Glomeromycetes</taxon>
        <taxon>Diversisporales</taxon>
        <taxon>Gigasporaceae</taxon>
        <taxon>Gigaspora</taxon>
    </lineage>
</organism>